<evidence type="ECO:0000256" key="3">
    <source>
        <dbReference type="ARBA" id="ARBA00022989"/>
    </source>
</evidence>
<feature type="transmembrane region" description="Helical" evidence="6">
    <location>
        <begin position="156"/>
        <end position="176"/>
    </location>
</feature>
<reference evidence="7 8" key="1">
    <citation type="journal article" date="2015" name="Genome Biol. Evol.">
        <title>Phylogenomic analyses indicate that early fungi evolved digesting cell walls of algal ancestors of land plants.</title>
        <authorList>
            <person name="Chang Y."/>
            <person name="Wang S."/>
            <person name="Sekimoto S."/>
            <person name="Aerts A.L."/>
            <person name="Choi C."/>
            <person name="Clum A."/>
            <person name="LaButti K.M."/>
            <person name="Lindquist E.A."/>
            <person name="Yee Ngan C."/>
            <person name="Ohm R.A."/>
            <person name="Salamov A.A."/>
            <person name="Grigoriev I.V."/>
            <person name="Spatafora J.W."/>
            <person name="Berbee M.L."/>
        </authorList>
    </citation>
    <scope>NUCLEOTIDE SEQUENCE [LARGE SCALE GENOMIC DNA]</scope>
    <source>
        <strain evidence="7 8">JEL478</strain>
    </source>
</reference>
<dbReference type="Gene3D" id="1.20.1250.20">
    <property type="entry name" value="MFS general substrate transporter like domains"/>
    <property type="match status" value="1"/>
</dbReference>
<feature type="transmembrane region" description="Helical" evidence="6">
    <location>
        <begin position="436"/>
        <end position="456"/>
    </location>
</feature>
<evidence type="ECO:0000256" key="1">
    <source>
        <dbReference type="ARBA" id="ARBA00004141"/>
    </source>
</evidence>
<dbReference type="Pfam" id="PF07690">
    <property type="entry name" value="MFS_1"/>
    <property type="match status" value="1"/>
</dbReference>
<dbReference type="GO" id="GO:0005886">
    <property type="term" value="C:plasma membrane"/>
    <property type="evidence" value="ECO:0007669"/>
    <property type="project" value="TreeGrafter"/>
</dbReference>
<dbReference type="OrthoDB" id="2147446at2759"/>
<feature type="transmembrane region" description="Helical" evidence="6">
    <location>
        <begin position="340"/>
        <end position="358"/>
    </location>
</feature>
<dbReference type="SUPFAM" id="SSF103473">
    <property type="entry name" value="MFS general substrate transporter"/>
    <property type="match status" value="1"/>
</dbReference>
<keyword evidence="2 6" id="KW-0812">Transmembrane</keyword>
<dbReference type="Proteomes" id="UP000070544">
    <property type="component" value="Unassembled WGS sequence"/>
</dbReference>
<dbReference type="OMA" id="NENSTWA"/>
<dbReference type="InterPro" id="IPR036259">
    <property type="entry name" value="MFS_trans_sf"/>
</dbReference>
<dbReference type="PANTHER" id="PTHR23501:SF198">
    <property type="entry name" value="AZOLE RESISTANCE PROTEIN 1-RELATED"/>
    <property type="match status" value="1"/>
</dbReference>
<feature type="transmembrane region" description="Helical" evidence="6">
    <location>
        <begin position="290"/>
        <end position="309"/>
    </location>
</feature>
<feature type="transmembrane region" description="Helical" evidence="6">
    <location>
        <begin position="316"/>
        <end position="334"/>
    </location>
</feature>
<feature type="transmembrane region" description="Helical" evidence="6">
    <location>
        <begin position="219"/>
        <end position="239"/>
    </location>
</feature>
<keyword evidence="4 6" id="KW-0472">Membrane</keyword>
<feature type="region of interest" description="Disordered" evidence="5">
    <location>
        <begin position="58"/>
        <end position="93"/>
    </location>
</feature>
<evidence type="ECO:0000256" key="6">
    <source>
        <dbReference type="SAM" id="Phobius"/>
    </source>
</evidence>
<evidence type="ECO:0000256" key="2">
    <source>
        <dbReference type="ARBA" id="ARBA00022692"/>
    </source>
</evidence>
<dbReference type="AlphaFoldDB" id="A0A138ZZD1"/>
<feature type="transmembrane region" description="Helical" evidence="6">
    <location>
        <begin position="251"/>
        <end position="270"/>
    </location>
</feature>
<evidence type="ECO:0000256" key="4">
    <source>
        <dbReference type="ARBA" id="ARBA00023136"/>
    </source>
</evidence>
<evidence type="ECO:0000313" key="8">
    <source>
        <dbReference type="Proteomes" id="UP000070544"/>
    </source>
</evidence>
<name>A0A138ZZD1_GONPJ</name>
<dbReference type="GO" id="GO:0022857">
    <property type="term" value="F:transmembrane transporter activity"/>
    <property type="evidence" value="ECO:0007669"/>
    <property type="project" value="InterPro"/>
</dbReference>
<evidence type="ECO:0000313" key="7">
    <source>
        <dbReference type="EMBL" id="KXS09867.1"/>
    </source>
</evidence>
<organism evidence="7 8">
    <name type="scientific">Gonapodya prolifera (strain JEL478)</name>
    <name type="common">Monoblepharis prolifera</name>
    <dbReference type="NCBI Taxonomy" id="1344416"/>
    <lineage>
        <taxon>Eukaryota</taxon>
        <taxon>Fungi</taxon>
        <taxon>Fungi incertae sedis</taxon>
        <taxon>Chytridiomycota</taxon>
        <taxon>Chytridiomycota incertae sedis</taxon>
        <taxon>Monoblepharidomycetes</taxon>
        <taxon>Monoblepharidales</taxon>
        <taxon>Gonapodyaceae</taxon>
        <taxon>Gonapodya</taxon>
    </lineage>
</organism>
<feature type="transmembrane region" description="Helical" evidence="6">
    <location>
        <begin position="188"/>
        <end position="207"/>
    </location>
</feature>
<evidence type="ECO:0000256" key="5">
    <source>
        <dbReference type="SAM" id="MobiDB-lite"/>
    </source>
</evidence>
<dbReference type="InterPro" id="IPR011701">
    <property type="entry name" value="MFS"/>
</dbReference>
<keyword evidence="8" id="KW-1185">Reference proteome</keyword>
<feature type="transmembrane region" description="Helical" evidence="6">
    <location>
        <begin position="370"/>
        <end position="387"/>
    </location>
</feature>
<protein>
    <submittedName>
        <fullName evidence="7">MFS general substrate transporter</fullName>
    </submittedName>
</protein>
<dbReference type="EMBL" id="KQ965847">
    <property type="protein sequence ID" value="KXS09867.1"/>
    <property type="molecule type" value="Genomic_DNA"/>
</dbReference>
<comment type="subcellular location">
    <subcellularLocation>
        <location evidence="1">Membrane</location>
        <topology evidence="1">Multi-pass membrane protein</topology>
    </subcellularLocation>
</comment>
<keyword evidence="3 6" id="KW-1133">Transmembrane helix</keyword>
<dbReference type="PANTHER" id="PTHR23501">
    <property type="entry name" value="MAJOR FACILITATOR SUPERFAMILY"/>
    <property type="match status" value="1"/>
</dbReference>
<feature type="transmembrane region" description="Helical" evidence="6">
    <location>
        <begin position="130"/>
        <end position="150"/>
    </location>
</feature>
<accession>A0A138ZZD1</accession>
<gene>
    <name evidence="7" type="ORF">M427DRAFT_38290</name>
</gene>
<proteinExistence type="predicted"/>
<sequence>MAVTDPGGDPERKSRCVHCPRCWRDFWKHAFSESMVSPRTGGKQRTLFSSAAARDLVKGDTQEEGKTLNPAAAADGNVDIEESGVGADGKGKDKIEYTPRHLLDLHRLPAHRHGLHPVLLQGHRHIWRKVVIMVAIGIFELGSAGCGAATSMTMLIVGRAVAGLGGGGILSLVIVIISDIVPIDRCPLYQGVIGALYGLASVAGPLMRGAFTDHVSWRWCFYINLPLGGATLDAVLISLELPLQKNRCVTSVFICSFFNGMSFLSLLSYTPTFSQAVNGDTPTQAGIDSLPLILSVVVFSILSGVFISATGYYQPLLMVAAALEIAGGALMYTLTQDSTTAQKVGYLIVAGAGLRTFGSPFSGNRLWQQIGAVLGVAICSFVFANKLTSALTELETLANLAYVKNNPSALRSAPPYLIPTDELGGVISSYVIGLTYTYLLAVPFASMYFVTSLFVNKSKLPKGIEMGVSG</sequence>